<evidence type="ECO:0000313" key="3">
    <source>
        <dbReference type="Proteomes" id="UP000198406"/>
    </source>
</evidence>
<dbReference type="OrthoDB" id="5945798at2759"/>
<comment type="caution">
    <text evidence="2">The sequence shown here is derived from an EMBL/GenBank/DDBJ whole genome shotgun (WGS) entry which is preliminary data.</text>
</comment>
<protein>
    <recommendedName>
        <fullName evidence="1">SET domain-containing protein</fullName>
    </recommendedName>
</protein>
<dbReference type="SMART" id="SM00317">
    <property type="entry name" value="SET"/>
    <property type="match status" value="1"/>
</dbReference>
<evidence type="ECO:0000259" key="1">
    <source>
        <dbReference type="PROSITE" id="PS50280"/>
    </source>
</evidence>
<dbReference type="EMBL" id="BDSP01000234">
    <property type="protein sequence ID" value="GAX25956.1"/>
    <property type="molecule type" value="Genomic_DNA"/>
</dbReference>
<name>A0A1Z5KI91_FISSO</name>
<dbReference type="CDD" id="cd20071">
    <property type="entry name" value="SET_SMYD"/>
    <property type="match status" value="1"/>
</dbReference>
<dbReference type="PROSITE" id="PS50280">
    <property type="entry name" value="SET"/>
    <property type="match status" value="1"/>
</dbReference>
<keyword evidence="3" id="KW-1185">Reference proteome</keyword>
<organism evidence="2 3">
    <name type="scientific">Fistulifera solaris</name>
    <name type="common">Oleaginous diatom</name>
    <dbReference type="NCBI Taxonomy" id="1519565"/>
    <lineage>
        <taxon>Eukaryota</taxon>
        <taxon>Sar</taxon>
        <taxon>Stramenopiles</taxon>
        <taxon>Ochrophyta</taxon>
        <taxon>Bacillariophyta</taxon>
        <taxon>Bacillariophyceae</taxon>
        <taxon>Bacillariophycidae</taxon>
        <taxon>Naviculales</taxon>
        <taxon>Naviculaceae</taxon>
        <taxon>Fistulifera</taxon>
    </lineage>
</organism>
<proteinExistence type="predicted"/>
<dbReference type="GO" id="GO:0005634">
    <property type="term" value="C:nucleus"/>
    <property type="evidence" value="ECO:0007669"/>
    <property type="project" value="TreeGrafter"/>
</dbReference>
<gene>
    <name evidence="2" type="ORF">FisN_6Hh004</name>
</gene>
<dbReference type="AlphaFoldDB" id="A0A1Z5KI91"/>
<reference evidence="2 3" key="1">
    <citation type="journal article" date="2015" name="Plant Cell">
        <title>Oil accumulation by the oleaginous diatom Fistulifera solaris as revealed by the genome and transcriptome.</title>
        <authorList>
            <person name="Tanaka T."/>
            <person name="Maeda Y."/>
            <person name="Veluchamy A."/>
            <person name="Tanaka M."/>
            <person name="Abida H."/>
            <person name="Marechal E."/>
            <person name="Bowler C."/>
            <person name="Muto M."/>
            <person name="Sunaga Y."/>
            <person name="Tanaka M."/>
            <person name="Yoshino T."/>
            <person name="Taniguchi T."/>
            <person name="Fukuda Y."/>
            <person name="Nemoto M."/>
            <person name="Matsumoto M."/>
            <person name="Wong P.S."/>
            <person name="Aburatani S."/>
            <person name="Fujibuchi W."/>
        </authorList>
    </citation>
    <scope>NUCLEOTIDE SEQUENCE [LARGE SCALE GENOMIC DNA]</scope>
    <source>
        <strain evidence="2 3">JPCC DA0580</strain>
    </source>
</reference>
<dbReference type="InParanoid" id="A0A1Z5KI91"/>
<dbReference type="Gene3D" id="2.170.270.10">
    <property type="entry name" value="SET domain"/>
    <property type="match status" value="1"/>
</dbReference>
<evidence type="ECO:0000313" key="2">
    <source>
        <dbReference type="EMBL" id="GAX25956.1"/>
    </source>
</evidence>
<dbReference type="PANTHER" id="PTHR12197">
    <property type="entry name" value="HISTONE-LYSINE N-METHYLTRANSFERASE SMYD"/>
    <property type="match status" value="1"/>
</dbReference>
<dbReference type="SUPFAM" id="SSF82199">
    <property type="entry name" value="SET domain"/>
    <property type="match status" value="1"/>
</dbReference>
<dbReference type="Gene3D" id="1.25.40.10">
    <property type="entry name" value="Tetratricopeptide repeat domain"/>
    <property type="match status" value="1"/>
</dbReference>
<accession>A0A1Z5KI91</accession>
<dbReference type="InterPro" id="IPR001214">
    <property type="entry name" value="SET_dom"/>
</dbReference>
<dbReference type="InterPro" id="IPR011990">
    <property type="entry name" value="TPR-like_helical_dom_sf"/>
</dbReference>
<feature type="domain" description="SET" evidence="1">
    <location>
        <begin position="1"/>
        <end position="163"/>
    </location>
</feature>
<dbReference type="InterPro" id="IPR046341">
    <property type="entry name" value="SET_dom_sf"/>
</dbReference>
<dbReference type="Pfam" id="PF00856">
    <property type="entry name" value="SET"/>
    <property type="match status" value="1"/>
</dbReference>
<dbReference type="Proteomes" id="UP000198406">
    <property type="component" value="Unassembled WGS sequence"/>
</dbReference>
<dbReference type="InterPro" id="IPR050869">
    <property type="entry name" value="H3K4_H4K5_MeTrfase"/>
</dbReference>
<sequence>MTEVRDTTSSGKALFATREYAVGDIILQEDKPLAVLSRSSFNTTTNDPFTAIAQAYQQNSNQLDIEGKLLSLYHPQSDTTNPAEQTLWKNSQSAAQNDNRLHKVIMVACCNSFQGGYVYEQASRINHSCQPNALVNIQDDTGALLVRALTPIAVNEEIVISYAGLYLYADTRARQHVLRRDKYFDCSCVRCQAAVDPANTIPCTSCHPRHQSQLDEATQYDDDDEHPVNYMIWKSDQLICESCGHVETSQSSVVNVIHSISDKVLQFFEQYKQQDPNSKTLSEQDDNETQDEEEEQLESLLQEHLSLASSVLGARHWTTNLLLLLYLDRGLKQYNRKLIFQQTADDDMQLDLAEHIDHLQKITQFVKRLQLHLHPGHLLSDVIVGIARALVSLGDVKSAQYATRWLDHLNGYEPFLSEALVKVVDSLKNAWKRMEDDEPARKKVKG</sequence>
<dbReference type="PANTHER" id="PTHR12197:SF251">
    <property type="entry name" value="EG:BACR7C10.4 PROTEIN"/>
    <property type="match status" value="1"/>
</dbReference>